<dbReference type="SUPFAM" id="SSF140959">
    <property type="entry name" value="Indolic compounds 2,3-dioxygenase-like"/>
    <property type="match status" value="1"/>
</dbReference>
<dbReference type="Proteomes" id="UP001609176">
    <property type="component" value="Unassembled WGS sequence"/>
</dbReference>
<accession>A0ABW7K3E9</accession>
<dbReference type="InterPro" id="IPR004981">
    <property type="entry name" value="Trp_2_3_dOase"/>
</dbReference>
<comment type="caution">
    <text evidence="1">The sequence shown here is derived from an EMBL/GenBank/DDBJ whole genome shotgun (WGS) entry which is preliminary data.</text>
</comment>
<evidence type="ECO:0000313" key="4">
    <source>
        <dbReference type="Proteomes" id="UP001609219"/>
    </source>
</evidence>
<name>A0ABW7K3E9_9NOCA</name>
<sequence>MNVLTTWLREPNPDTFPYDAVLATFQRVGKHSVEADVLEALDQVRSRVREGSIAGDSTLARFLSVALDKFDERFDNPSYLALELLALPAADTDGCPMAAARRSDRLVLQLVTDIMHFELSVLDGTDDRLPVLRPDLRTVTKRCRLGMRIARPAMERLGIAFDGPDTAHALESARHMCAAVRNDMAKGEHLTLRRSILPVSLVHDEYLFIRVLQSYEATFAAVAVNLASTIQALSLGMGARAIHALASAEKSFRDTSLLFSMVATMQPVAFLKFREYTDGASAIQSQNYKIVESLCRTPELSRIESPAYLSVPSVRGRVLAGQRTVDDAVASSTDQLTVSVGESLHSAMQQFEKSVLRWRKTHHRVASRMLGHRRGTGHTEGIPYHANTRAIPIFGRCPALALLSA</sequence>
<dbReference type="EMBL" id="JBIMSN010000056">
    <property type="protein sequence ID" value="MFH5229494.1"/>
    <property type="molecule type" value="Genomic_DNA"/>
</dbReference>
<dbReference type="PANTHER" id="PTHR10138">
    <property type="entry name" value="TRYPTOPHAN 2,3-DIOXYGENASE"/>
    <property type="match status" value="1"/>
</dbReference>
<evidence type="ECO:0000313" key="1">
    <source>
        <dbReference type="EMBL" id="MFH5229494.1"/>
    </source>
</evidence>
<dbReference type="Gene3D" id="1.20.58.480">
    <property type="match status" value="1"/>
</dbReference>
<evidence type="ECO:0000313" key="2">
    <source>
        <dbReference type="EMBL" id="MFH5242947.1"/>
    </source>
</evidence>
<dbReference type="PANTHER" id="PTHR10138:SF0">
    <property type="entry name" value="TRYPTOPHAN 2,3-DIOXYGENASE"/>
    <property type="match status" value="1"/>
</dbReference>
<protein>
    <submittedName>
        <fullName evidence="1">Tryptophan 2,3-dioxygenase family protein</fullName>
    </submittedName>
</protein>
<gene>
    <name evidence="2" type="ORF">ACHIPV_13790</name>
    <name evidence="1" type="ORF">ACHIRB_13080</name>
</gene>
<reference evidence="3 4" key="1">
    <citation type="submission" date="2024-10" db="EMBL/GenBank/DDBJ databases">
        <authorList>
            <person name="Riesco R."/>
        </authorList>
    </citation>
    <scope>NUCLEOTIDE SEQUENCE [LARGE SCALE GENOMIC DNA]</scope>
    <source>
        <strain evidence="2 3">NCIMB 15448</strain>
        <strain evidence="1 4">NCIMB 15450</strain>
    </source>
</reference>
<dbReference type="Pfam" id="PF03301">
    <property type="entry name" value="Trp_dioxygenase"/>
    <property type="match status" value="1"/>
</dbReference>
<evidence type="ECO:0000313" key="3">
    <source>
        <dbReference type="Proteomes" id="UP001609176"/>
    </source>
</evidence>
<dbReference type="Proteomes" id="UP001609219">
    <property type="component" value="Unassembled WGS sequence"/>
</dbReference>
<organism evidence="1 4">
    <name type="scientific">Antrihabitans spumae</name>
    <dbReference type="NCBI Taxonomy" id="3373370"/>
    <lineage>
        <taxon>Bacteria</taxon>
        <taxon>Bacillati</taxon>
        <taxon>Actinomycetota</taxon>
        <taxon>Actinomycetes</taxon>
        <taxon>Mycobacteriales</taxon>
        <taxon>Nocardiaceae</taxon>
        <taxon>Antrihabitans</taxon>
    </lineage>
</organism>
<dbReference type="EMBL" id="JBIMSP010000019">
    <property type="protein sequence ID" value="MFH5242947.1"/>
    <property type="molecule type" value="Genomic_DNA"/>
</dbReference>
<dbReference type="RefSeq" id="WP_395124708.1">
    <property type="nucleotide sequence ID" value="NZ_JBIMSN010000056.1"/>
</dbReference>
<proteinExistence type="predicted"/>
<keyword evidence="4" id="KW-1185">Reference proteome</keyword>
<dbReference type="InterPro" id="IPR037217">
    <property type="entry name" value="Trp/Indoleamine_2_3_dOase-like"/>
</dbReference>